<keyword evidence="4 5" id="KW-0732">Signal</keyword>
<evidence type="ECO:0000256" key="3">
    <source>
        <dbReference type="ARBA" id="ARBA00022448"/>
    </source>
</evidence>
<dbReference type="GO" id="GO:0055085">
    <property type="term" value="P:transmembrane transport"/>
    <property type="evidence" value="ECO:0007669"/>
    <property type="project" value="InterPro"/>
</dbReference>
<dbReference type="STRING" id="502049.TH15_06085"/>
<proteinExistence type="inferred from homology"/>
<dbReference type="EMBL" id="JPWH01000007">
    <property type="protein sequence ID" value="RCK50786.1"/>
    <property type="molecule type" value="Genomic_DNA"/>
</dbReference>
<feature type="chain" id="PRO_5016885328" evidence="5">
    <location>
        <begin position="27"/>
        <end position="327"/>
    </location>
</feature>
<evidence type="ECO:0000256" key="4">
    <source>
        <dbReference type="ARBA" id="ARBA00022729"/>
    </source>
</evidence>
<evidence type="ECO:0000256" key="1">
    <source>
        <dbReference type="ARBA" id="ARBA00004196"/>
    </source>
</evidence>
<dbReference type="InterPro" id="IPR004682">
    <property type="entry name" value="TRAP_DctP"/>
</dbReference>
<dbReference type="PANTHER" id="PTHR33376">
    <property type="match status" value="1"/>
</dbReference>
<evidence type="ECO:0000313" key="6">
    <source>
        <dbReference type="EMBL" id="RCK50786.1"/>
    </source>
</evidence>
<dbReference type="AlphaFoldDB" id="A0A367XAU7"/>
<dbReference type="Proteomes" id="UP000252517">
    <property type="component" value="Unassembled WGS sequence"/>
</dbReference>
<dbReference type="NCBIfam" id="NF037995">
    <property type="entry name" value="TRAP_S1"/>
    <property type="match status" value="1"/>
</dbReference>
<comment type="subcellular location">
    <subcellularLocation>
        <location evidence="1">Cell envelope</location>
    </subcellularLocation>
</comment>
<dbReference type="Gene3D" id="3.40.190.170">
    <property type="entry name" value="Bacterial extracellular solute-binding protein, family 7"/>
    <property type="match status" value="1"/>
</dbReference>
<name>A0A367XAU7_9PROT</name>
<dbReference type="PIRSF" id="PIRSF006470">
    <property type="entry name" value="DctB"/>
    <property type="match status" value="1"/>
</dbReference>
<dbReference type="PANTHER" id="PTHR33376:SF4">
    <property type="entry name" value="SIALIC ACID-BINDING PERIPLASMIC PROTEIN SIAP"/>
    <property type="match status" value="1"/>
</dbReference>
<dbReference type="GO" id="GO:0030288">
    <property type="term" value="C:outer membrane-bounded periplasmic space"/>
    <property type="evidence" value="ECO:0007669"/>
    <property type="project" value="InterPro"/>
</dbReference>
<evidence type="ECO:0000313" key="7">
    <source>
        <dbReference type="Proteomes" id="UP000252517"/>
    </source>
</evidence>
<evidence type="ECO:0000256" key="2">
    <source>
        <dbReference type="ARBA" id="ARBA00009023"/>
    </source>
</evidence>
<keyword evidence="3" id="KW-0813">Transport</keyword>
<dbReference type="CDD" id="cd13603">
    <property type="entry name" value="PBP2_TRAP_Siap_TeaA_like"/>
    <property type="match status" value="1"/>
</dbReference>
<dbReference type="NCBIfam" id="TIGR00787">
    <property type="entry name" value="dctP"/>
    <property type="match status" value="1"/>
</dbReference>
<dbReference type="Pfam" id="PF03480">
    <property type="entry name" value="DctP"/>
    <property type="match status" value="1"/>
</dbReference>
<dbReference type="InterPro" id="IPR018389">
    <property type="entry name" value="DctP_fam"/>
</dbReference>
<dbReference type="OrthoDB" id="7375081at2"/>
<organism evidence="6 7">
    <name type="scientific">Thalassospira profundimaris</name>
    <dbReference type="NCBI Taxonomy" id="502049"/>
    <lineage>
        <taxon>Bacteria</taxon>
        <taxon>Pseudomonadati</taxon>
        <taxon>Pseudomonadota</taxon>
        <taxon>Alphaproteobacteria</taxon>
        <taxon>Rhodospirillales</taxon>
        <taxon>Thalassospiraceae</taxon>
        <taxon>Thalassospira</taxon>
    </lineage>
</organism>
<evidence type="ECO:0000256" key="5">
    <source>
        <dbReference type="SAM" id="SignalP"/>
    </source>
</evidence>
<dbReference type="InterPro" id="IPR038404">
    <property type="entry name" value="TRAP_DctP_sf"/>
</dbReference>
<accession>A0A367XAU7</accession>
<sequence>MLTFKKTKTMLMAGATALLMMHSANAAEMTLKLGHLANEQNAWHKAAVKFGEELSKLTDGRIEVQVFPNETLGKEIDLINGMQLGSVDMTITGESLQNWAPMAALLAVPYAYSSLEEMDEVASGDIGKKIEEQIIERARIRPIAYFARGPRELTSNRPIKTPADLNGLKLRVPNVPLFVDVWKTLGARPTPMAFSEVFTSLQAGTIDAQENPLALIESASFNEVQKYVNKTDHVRSWIYLTISEITWQKLSDDDKKAVMEAASRAQKFERGLFLEDEKRLTKELQDKGMTFVDVDQAAFAKQAEAAVLKNVSDDIRPIVQDLFNKKK</sequence>
<comment type="similarity">
    <text evidence="2">Belongs to the bacterial solute-binding protein 7 family.</text>
</comment>
<gene>
    <name evidence="6" type="ORF">TH25_10940</name>
</gene>
<comment type="caution">
    <text evidence="6">The sequence shown here is derived from an EMBL/GenBank/DDBJ whole genome shotgun (WGS) entry which is preliminary data.</text>
</comment>
<feature type="signal peptide" evidence="5">
    <location>
        <begin position="1"/>
        <end position="26"/>
    </location>
</feature>
<reference evidence="6 7" key="1">
    <citation type="submission" date="2014-07" db="EMBL/GenBank/DDBJ databases">
        <title>Draft genome sequence of Thalassospira profundimaris S25-3-2.</title>
        <authorList>
            <person name="Lai Q."/>
            <person name="Shao Z."/>
        </authorList>
    </citation>
    <scope>NUCLEOTIDE SEQUENCE [LARGE SCALE GENOMIC DNA]</scope>
    <source>
        <strain evidence="6 7">S25-3-2</strain>
    </source>
</reference>
<protein>
    <submittedName>
        <fullName evidence="6">C4-dicarboxylate ABC transporter</fullName>
    </submittedName>
</protein>